<dbReference type="SUPFAM" id="SSF63712">
    <property type="entry name" value="Nicotinic receptor ligand binding domain-like"/>
    <property type="match status" value="1"/>
</dbReference>
<dbReference type="InterPro" id="IPR036734">
    <property type="entry name" value="Neur_chan_lig-bd_sf"/>
</dbReference>
<evidence type="ECO:0000313" key="3">
    <source>
        <dbReference type="EMBL" id="CAG9575819.1"/>
    </source>
</evidence>
<evidence type="ECO:0000313" key="4">
    <source>
        <dbReference type="Proteomes" id="UP000789524"/>
    </source>
</evidence>
<dbReference type="GO" id="GO:0005230">
    <property type="term" value="F:extracellular ligand-gated monoatomic ion channel activity"/>
    <property type="evidence" value="ECO:0007669"/>
    <property type="project" value="InterPro"/>
</dbReference>
<dbReference type="Proteomes" id="UP000789524">
    <property type="component" value="Unassembled WGS sequence"/>
</dbReference>
<accession>A0A8J2W7F8</accession>
<feature type="signal peptide" evidence="1">
    <location>
        <begin position="1"/>
        <end position="21"/>
    </location>
</feature>
<evidence type="ECO:0000259" key="2">
    <source>
        <dbReference type="Pfam" id="PF02931"/>
    </source>
</evidence>
<dbReference type="EMBL" id="CAKASE010000074">
    <property type="protein sequence ID" value="CAG9575819.1"/>
    <property type="molecule type" value="Genomic_DNA"/>
</dbReference>
<proteinExistence type="predicted"/>
<feature type="chain" id="PRO_5035281144" evidence="1">
    <location>
        <begin position="22"/>
        <end position="275"/>
    </location>
</feature>
<dbReference type="SUPFAM" id="SSF57567">
    <property type="entry name" value="Serine protease inhibitors"/>
    <property type="match status" value="1"/>
</dbReference>
<dbReference type="PANTHER" id="PTHR18945">
    <property type="entry name" value="NEUROTRANSMITTER GATED ION CHANNEL"/>
    <property type="match status" value="1"/>
</dbReference>
<dbReference type="Gene3D" id="2.70.170.10">
    <property type="entry name" value="Neurotransmitter-gated ion-channel ligand-binding domain"/>
    <property type="match status" value="1"/>
</dbReference>
<dbReference type="GO" id="GO:0004888">
    <property type="term" value="F:transmembrane signaling receptor activity"/>
    <property type="evidence" value="ECO:0007669"/>
    <property type="project" value="InterPro"/>
</dbReference>
<dbReference type="InterPro" id="IPR006202">
    <property type="entry name" value="Neur_chan_lig-bd"/>
</dbReference>
<dbReference type="OrthoDB" id="5975154at2759"/>
<dbReference type="InterPro" id="IPR006201">
    <property type="entry name" value="Neur_channel"/>
</dbReference>
<keyword evidence="1" id="KW-0732">Signal</keyword>
<name>A0A8J2W7F8_9NEOP</name>
<organism evidence="3 4">
    <name type="scientific">Danaus chrysippus</name>
    <name type="common">African queen</name>
    <dbReference type="NCBI Taxonomy" id="151541"/>
    <lineage>
        <taxon>Eukaryota</taxon>
        <taxon>Metazoa</taxon>
        <taxon>Ecdysozoa</taxon>
        <taxon>Arthropoda</taxon>
        <taxon>Hexapoda</taxon>
        <taxon>Insecta</taxon>
        <taxon>Pterygota</taxon>
        <taxon>Neoptera</taxon>
        <taxon>Endopterygota</taxon>
        <taxon>Lepidoptera</taxon>
        <taxon>Glossata</taxon>
        <taxon>Ditrysia</taxon>
        <taxon>Papilionoidea</taxon>
        <taxon>Nymphalidae</taxon>
        <taxon>Danainae</taxon>
        <taxon>Danaini</taxon>
        <taxon>Danaina</taxon>
        <taxon>Danaus</taxon>
        <taxon>Anosia</taxon>
    </lineage>
</organism>
<dbReference type="AlphaFoldDB" id="A0A8J2W7F8"/>
<dbReference type="GO" id="GO:0016020">
    <property type="term" value="C:membrane"/>
    <property type="evidence" value="ECO:0007669"/>
    <property type="project" value="InterPro"/>
</dbReference>
<dbReference type="Pfam" id="PF02931">
    <property type="entry name" value="Neur_chan_LBD"/>
    <property type="match status" value="1"/>
</dbReference>
<comment type="caution">
    <text evidence="3">The sequence shown here is derived from an EMBL/GenBank/DDBJ whole genome shotgun (WGS) entry which is preliminary data.</text>
</comment>
<gene>
    <name evidence="3" type="ORF">DCHRY22_LOCUS11646</name>
</gene>
<sequence>MCNGTLFVFLLTLFLPKFLLAECPEHKIEMNDEERLFNALKCKFKDEYRPVKDYTTPVLVKLRFDIKYVHFDTTKDTLSVHSWVVYNWKDEFLSWNASDYSGIKEMQVKSYDIWSPRMMLMNPDVTYYHYDKIYTICILKYDGIVTCVPRIVYKATCQSQLTNWPYDEQTCTIYFGSWMNKEEHVNLTFYENDPIKLDEFENAPGIQECEEGTHAYAVTNGYLKPERTCDNPEPQMNKSQIYYDFSSCYCDFPTVRDTNTNKCVTLDNCTKNLNI</sequence>
<reference evidence="3" key="1">
    <citation type="submission" date="2021-09" db="EMBL/GenBank/DDBJ databases">
        <authorList>
            <person name="Martin H S."/>
        </authorList>
    </citation>
    <scope>NUCLEOTIDE SEQUENCE</scope>
</reference>
<feature type="domain" description="Neurotransmitter-gated ion-channel ligand-binding" evidence="2">
    <location>
        <begin position="33"/>
        <end position="200"/>
    </location>
</feature>
<evidence type="ECO:0000256" key="1">
    <source>
        <dbReference type="SAM" id="SignalP"/>
    </source>
</evidence>
<protein>
    <submittedName>
        <fullName evidence="3">(African queen) hypothetical protein</fullName>
    </submittedName>
</protein>
<dbReference type="CDD" id="cd18989">
    <property type="entry name" value="LGIC_ECD_cation"/>
    <property type="match status" value="1"/>
</dbReference>
<keyword evidence="4" id="KW-1185">Reference proteome</keyword>
<dbReference type="InterPro" id="IPR036084">
    <property type="entry name" value="Ser_inhib-like_sf"/>
</dbReference>